<dbReference type="OrthoDB" id="21513at2759"/>
<dbReference type="InterPro" id="IPR051870">
    <property type="entry name" value="Elongin-A_domain"/>
</dbReference>
<dbReference type="EMBL" id="DF836399">
    <property type="protein sequence ID" value="GAN06069.1"/>
    <property type="molecule type" value="Genomic_DNA"/>
</dbReference>
<dbReference type="Gene3D" id="6.10.250.3180">
    <property type="match status" value="1"/>
</dbReference>
<evidence type="ECO:0000313" key="3">
    <source>
        <dbReference type="Proteomes" id="UP000053815"/>
    </source>
</evidence>
<accession>A0A0C9MFK8</accession>
<name>A0A0C9MFK8_9FUNG</name>
<dbReference type="Proteomes" id="UP000053815">
    <property type="component" value="Unassembled WGS sequence"/>
</dbReference>
<feature type="compositionally biased region" description="Acidic residues" evidence="1">
    <location>
        <begin position="280"/>
        <end position="289"/>
    </location>
</feature>
<dbReference type="STRING" id="91626.A0A0C9MFK8"/>
<protein>
    <recommendedName>
        <fullName evidence="4">Elongin-A</fullName>
    </recommendedName>
</protein>
<evidence type="ECO:0000256" key="1">
    <source>
        <dbReference type="SAM" id="MobiDB-lite"/>
    </source>
</evidence>
<sequence>MPNTVKSLVASCQDILTKHLDVVSEVGCVPYSLMKNSLVHATPQQLYKIEKVNPDIAAESDELWLKHCLTYKDIREDYYEHGLYRDPSKWRELYLNRYKETERKRQLIKQKVKSQYSKIQDEKEKRSIKVLHGVVPTTGKRSYEAARRSTMSKLFQQTKKETDKVASIYQQKRHAMPMSFHHPPSASSTVIRVPKPASQLTRAYQSYQSKYPRLDSPPPPAPLIAPRPQLHDERHQKRPKLDMDVDRKPGERRKKPVAMVNFNIFNEICKKSAKEREENSTDDDGDGAGDDGYGIMDKDGLMSLLPTNGCLARVGRKKKYLVTMTVLWICHEVYDPYKLGSDR</sequence>
<dbReference type="Pfam" id="PF06881">
    <property type="entry name" value="Elongin_A"/>
    <property type="match status" value="1"/>
</dbReference>
<proteinExistence type="predicted"/>
<gene>
    <name evidence="2" type="ORF">MAM1_0110c05546</name>
</gene>
<organism evidence="2">
    <name type="scientific">Mucor ambiguus</name>
    <dbReference type="NCBI Taxonomy" id="91626"/>
    <lineage>
        <taxon>Eukaryota</taxon>
        <taxon>Fungi</taxon>
        <taxon>Fungi incertae sedis</taxon>
        <taxon>Mucoromycota</taxon>
        <taxon>Mucoromycotina</taxon>
        <taxon>Mucoromycetes</taxon>
        <taxon>Mucorales</taxon>
        <taxon>Mucorineae</taxon>
        <taxon>Mucoraceae</taxon>
        <taxon>Mucor</taxon>
    </lineage>
</organism>
<dbReference type="PANTHER" id="PTHR15141">
    <property type="entry name" value="TRANSCRIPTION ELONGATION FACTOR B POLYPEPTIDE 3"/>
    <property type="match status" value="1"/>
</dbReference>
<dbReference type="GO" id="GO:0070449">
    <property type="term" value="C:elongin complex"/>
    <property type="evidence" value="ECO:0007669"/>
    <property type="project" value="InterPro"/>
</dbReference>
<dbReference type="GO" id="GO:0006368">
    <property type="term" value="P:transcription elongation by RNA polymerase II"/>
    <property type="evidence" value="ECO:0007669"/>
    <property type="project" value="InterPro"/>
</dbReference>
<feature type="region of interest" description="Disordered" evidence="1">
    <location>
        <begin position="209"/>
        <end position="253"/>
    </location>
</feature>
<evidence type="ECO:0008006" key="4">
    <source>
        <dbReference type="Google" id="ProtNLM"/>
    </source>
</evidence>
<feature type="compositionally biased region" description="Pro residues" evidence="1">
    <location>
        <begin position="215"/>
        <end position="225"/>
    </location>
</feature>
<dbReference type="InterPro" id="IPR010684">
    <property type="entry name" value="RNA_pol_II_trans_fac_SIII_A"/>
</dbReference>
<keyword evidence="3" id="KW-1185">Reference proteome</keyword>
<dbReference type="PANTHER" id="PTHR15141:SF76">
    <property type="entry name" value="TRANSCRIPTION ELONGATION FACTOR B POLYPEPTIDE 3"/>
    <property type="match status" value="1"/>
</dbReference>
<dbReference type="AlphaFoldDB" id="A0A0C9MFK8"/>
<feature type="region of interest" description="Disordered" evidence="1">
    <location>
        <begin position="273"/>
        <end position="292"/>
    </location>
</feature>
<feature type="compositionally biased region" description="Basic and acidic residues" evidence="1">
    <location>
        <begin position="229"/>
        <end position="249"/>
    </location>
</feature>
<reference evidence="2" key="1">
    <citation type="submission" date="2014-09" db="EMBL/GenBank/DDBJ databases">
        <title>Draft genome sequence of an oleaginous Mucoromycotina fungus Mucor ambiguus NBRC6742.</title>
        <authorList>
            <person name="Takeda I."/>
            <person name="Yamane N."/>
            <person name="Morita T."/>
            <person name="Tamano K."/>
            <person name="Machida M."/>
            <person name="Baker S."/>
            <person name="Koike H."/>
        </authorList>
    </citation>
    <scope>NUCLEOTIDE SEQUENCE</scope>
    <source>
        <strain evidence="2">NBRC 6742</strain>
    </source>
</reference>
<evidence type="ECO:0000313" key="2">
    <source>
        <dbReference type="EMBL" id="GAN06069.1"/>
    </source>
</evidence>